<sequence length="33" mass="3581">MIDGRRAKGNLEMRRGLHGFIEQKKQAGGIAAA</sequence>
<gene>
    <name evidence="1" type="ORF">FHS25_005205</name>
</gene>
<name>A0ABR6GH75_9HYPH</name>
<evidence type="ECO:0000313" key="1">
    <source>
        <dbReference type="EMBL" id="MBB3164702.1"/>
    </source>
</evidence>
<evidence type="ECO:0000313" key="2">
    <source>
        <dbReference type="Proteomes" id="UP000542811"/>
    </source>
</evidence>
<protein>
    <submittedName>
        <fullName evidence="1">Uncharacterized protein</fullName>
    </submittedName>
</protein>
<accession>A0ABR6GH75</accession>
<reference evidence="1 2" key="1">
    <citation type="submission" date="2020-08" db="EMBL/GenBank/DDBJ databases">
        <title>Genomic Encyclopedia of Type Strains, Phase III (KMG-III): the genomes of soil and plant-associated and newly described type strains.</title>
        <authorList>
            <person name="Whitman W."/>
        </authorList>
    </citation>
    <scope>NUCLEOTIDE SEQUENCE [LARGE SCALE GENOMIC DNA]</scope>
    <source>
        <strain evidence="1 2">CECT 8280</strain>
    </source>
</reference>
<organism evidence="1 2">
    <name type="scientific">Rhizobium laguerreae</name>
    <dbReference type="NCBI Taxonomy" id="1076926"/>
    <lineage>
        <taxon>Bacteria</taxon>
        <taxon>Pseudomonadati</taxon>
        <taxon>Pseudomonadota</taxon>
        <taxon>Alphaproteobacteria</taxon>
        <taxon>Hyphomicrobiales</taxon>
        <taxon>Rhizobiaceae</taxon>
        <taxon>Rhizobium/Agrobacterium group</taxon>
        <taxon>Rhizobium</taxon>
    </lineage>
</organism>
<dbReference type="EMBL" id="JACHXX010000008">
    <property type="protein sequence ID" value="MBB3164702.1"/>
    <property type="molecule type" value="Genomic_DNA"/>
</dbReference>
<comment type="caution">
    <text evidence="1">The sequence shown here is derived from an EMBL/GenBank/DDBJ whole genome shotgun (WGS) entry which is preliminary data.</text>
</comment>
<dbReference type="Proteomes" id="UP000542811">
    <property type="component" value="Unassembled WGS sequence"/>
</dbReference>
<proteinExistence type="predicted"/>
<keyword evidence="2" id="KW-1185">Reference proteome</keyword>